<gene>
    <name evidence="2" type="ORF">TCM_017000</name>
</gene>
<dbReference type="AlphaFoldDB" id="A0A061ECB3"/>
<keyword evidence="1" id="KW-0472">Membrane</keyword>
<proteinExistence type="predicted"/>
<dbReference type="InParanoid" id="A0A061ECB3"/>
<organism evidence="2 3">
    <name type="scientific">Theobroma cacao</name>
    <name type="common">Cacao</name>
    <name type="synonym">Cocoa</name>
    <dbReference type="NCBI Taxonomy" id="3641"/>
    <lineage>
        <taxon>Eukaryota</taxon>
        <taxon>Viridiplantae</taxon>
        <taxon>Streptophyta</taxon>
        <taxon>Embryophyta</taxon>
        <taxon>Tracheophyta</taxon>
        <taxon>Spermatophyta</taxon>
        <taxon>Magnoliopsida</taxon>
        <taxon>eudicotyledons</taxon>
        <taxon>Gunneridae</taxon>
        <taxon>Pentapetalae</taxon>
        <taxon>rosids</taxon>
        <taxon>malvids</taxon>
        <taxon>Malvales</taxon>
        <taxon>Malvaceae</taxon>
        <taxon>Byttnerioideae</taxon>
        <taxon>Theobroma</taxon>
    </lineage>
</organism>
<keyword evidence="1" id="KW-1133">Transmembrane helix</keyword>
<sequence length="103" mass="12018">MQNKVKLVLLSKLSMNMQVVSNHWITNILLVSLCLCYLKKTDIFLIDGIIRHDYDSYLDFDPCYGSFNYPIFVPHSIIFRLLLRFLTTGLSLVLVYLALWPAF</sequence>
<feature type="transmembrane region" description="Helical" evidence="1">
    <location>
        <begin position="20"/>
        <end position="38"/>
    </location>
</feature>
<evidence type="ECO:0000256" key="1">
    <source>
        <dbReference type="SAM" id="Phobius"/>
    </source>
</evidence>
<accession>A0A061ECB3</accession>
<dbReference type="Proteomes" id="UP000026915">
    <property type="component" value="Chromosome 4"/>
</dbReference>
<dbReference type="EMBL" id="CM001882">
    <property type="protein sequence ID" value="EOY02561.1"/>
    <property type="molecule type" value="Genomic_DNA"/>
</dbReference>
<reference evidence="2 3" key="1">
    <citation type="journal article" date="2013" name="Genome Biol.">
        <title>The genome sequence of the most widely cultivated cacao type and its use to identify candidate genes regulating pod color.</title>
        <authorList>
            <person name="Motamayor J.C."/>
            <person name="Mockaitis K."/>
            <person name="Schmutz J."/>
            <person name="Haiminen N."/>
            <person name="Iii D.L."/>
            <person name="Cornejo O."/>
            <person name="Findley S.D."/>
            <person name="Zheng P."/>
            <person name="Utro F."/>
            <person name="Royaert S."/>
            <person name="Saski C."/>
            <person name="Jenkins J."/>
            <person name="Podicheti R."/>
            <person name="Zhao M."/>
            <person name="Scheffler B.E."/>
            <person name="Stack J.C."/>
            <person name="Feltus F.A."/>
            <person name="Mustiga G.M."/>
            <person name="Amores F."/>
            <person name="Phillips W."/>
            <person name="Marelli J.P."/>
            <person name="May G.D."/>
            <person name="Shapiro H."/>
            <person name="Ma J."/>
            <person name="Bustamante C.D."/>
            <person name="Schnell R.J."/>
            <person name="Main D."/>
            <person name="Gilbert D."/>
            <person name="Parida L."/>
            <person name="Kuhn D.N."/>
        </authorList>
    </citation>
    <scope>NUCLEOTIDE SEQUENCE [LARGE SCALE GENOMIC DNA]</scope>
    <source>
        <strain evidence="3">cv. Matina 1-6</strain>
    </source>
</reference>
<keyword evidence="1" id="KW-0812">Transmembrane</keyword>
<name>A0A061ECB3_THECC</name>
<keyword evidence="3" id="KW-1185">Reference proteome</keyword>
<dbReference type="HOGENOM" id="CLU_2268706_0_0_1"/>
<dbReference type="Gramene" id="EOY02561">
    <property type="protein sequence ID" value="EOY02561"/>
    <property type="gene ID" value="TCM_017000"/>
</dbReference>
<protein>
    <submittedName>
        <fullName evidence="2">Uncharacterized protein</fullName>
    </submittedName>
</protein>
<evidence type="ECO:0000313" key="3">
    <source>
        <dbReference type="Proteomes" id="UP000026915"/>
    </source>
</evidence>
<feature type="transmembrane region" description="Helical" evidence="1">
    <location>
        <begin position="81"/>
        <end position="100"/>
    </location>
</feature>
<evidence type="ECO:0000313" key="2">
    <source>
        <dbReference type="EMBL" id="EOY02561.1"/>
    </source>
</evidence>